<organism evidence="2">
    <name type="scientific">Utricularia reniformis</name>
    <dbReference type="NCBI Taxonomy" id="192314"/>
    <lineage>
        <taxon>Eukaryota</taxon>
        <taxon>Viridiplantae</taxon>
        <taxon>Streptophyta</taxon>
        <taxon>Embryophyta</taxon>
        <taxon>Tracheophyta</taxon>
        <taxon>Spermatophyta</taxon>
        <taxon>Magnoliopsida</taxon>
        <taxon>eudicotyledons</taxon>
        <taxon>Gunneridae</taxon>
        <taxon>Pentapetalae</taxon>
        <taxon>asterids</taxon>
        <taxon>lamiids</taxon>
        <taxon>Lamiales</taxon>
        <taxon>Lentibulariaceae</taxon>
        <taxon>Utricularia</taxon>
    </lineage>
</organism>
<reference evidence="2" key="1">
    <citation type="submission" date="2017-03" db="EMBL/GenBank/DDBJ databases">
        <title>The mitochondrial genome of the carnivorous plant Utricularia reniformis (Lentibulariaceae): structure, comparative analysis and evolutionary landmarks.</title>
        <authorList>
            <person name="Silva S.R."/>
            <person name="Alvarenga D.O."/>
            <person name="Michael T.P."/>
            <person name="Miranda V.F.O."/>
            <person name="Varani A.M."/>
        </authorList>
    </citation>
    <scope>NUCLEOTIDE SEQUENCE</scope>
</reference>
<gene>
    <name evidence="2" type="ORF">AEK19_MT1764</name>
</gene>
<geneLocation type="mitochondrion" evidence="2"/>
<evidence type="ECO:0000256" key="1">
    <source>
        <dbReference type="SAM" id="MobiDB-lite"/>
    </source>
</evidence>
<evidence type="ECO:0000313" key="2">
    <source>
        <dbReference type="EMBL" id="ART31938.1"/>
    </source>
</evidence>
<proteinExistence type="predicted"/>
<dbReference type="EMBL" id="KY774314">
    <property type="protein sequence ID" value="ART31938.1"/>
    <property type="molecule type" value="Genomic_DNA"/>
</dbReference>
<dbReference type="AlphaFoldDB" id="A0A1Y0B3G8"/>
<keyword evidence="2" id="KW-0496">Mitochondrion</keyword>
<name>A0A1Y0B3G8_9LAMI</name>
<protein>
    <submittedName>
        <fullName evidence="2">Uncharacterized protein</fullName>
    </submittedName>
</protein>
<sequence>MPTFRSTKAKWILSIGLEWKTGKMAAKSHREGPSTNTKNCVELRHMK</sequence>
<accession>A0A1Y0B3G8</accession>
<feature type="region of interest" description="Disordered" evidence="1">
    <location>
        <begin position="24"/>
        <end position="47"/>
    </location>
</feature>